<name>A0A1E5HCX3_9ENTE</name>
<dbReference type="InterPro" id="IPR009057">
    <property type="entry name" value="Homeodomain-like_sf"/>
</dbReference>
<proteinExistence type="predicted"/>
<dbReference type="RefSeq" id="WP_069639950.1">
    <property type="nucleotide sequence ID" value="NZ_JAFBEZ010000002.1"/>
</dbReference>
<keyword evidence="3" id="KW-0472">Membrane</keyword>
<feature type="transmembrane region" description="Helical" evidence="3">
    <location>
        <begin position="153"/>
        <end position="171"/>
    </location>
</feature>
<keyword evidence="1 2" id="KW-0238">DNA-binding</keyword>
<feature type="DNA-binding region" description="H-T-H motif" evidence="2">
    <location>
        <begin position="32"/>
        <end position="51"/>
    </location>
</feature>
<dbReference type="PANTHER" id="PTHR43479">
    <property type="entry name" value="ACREF/ENVCD OPERON REPRESSOR-RELATED"/>
    <property type="match status" value="1"/>
</dbReference>
<evidence type="ECO:0000256" key="1">
    <source>
        <dbReference type="ARBA" id="ARBA00023125"/>
    </source>
</evidence>
<dbReference type="PROSITE" id="PS50977">
    <property type="entry name" value="HTH_TETR_2"/>
    <property type="match status" value="1"/>
</dbReference>
<dbReference type="PANTHER" id="PTHR43479:SF11">
    <property type="entry name" value="ACREF_ENVCD OPERON REPRESSOR-RELATED"/>
    <property type="match status" value="1"/>
</dbReference>
<organism evidence="5 6">
    <name type="scientific">Enterococcus ureilyticus</name>
    <dbReference type="NCBI Taxonomy" id="1131292"/>
    <lineage>
        <taxon>Bacteria</taxon>
        <taxon>Bacillati</taxon>
        <taxon>Bacillota</taxon>
        <taxon>Bacilli</taxon>
        <taxon>Lactobacillales</taxon>
        <taxon>Enterococcaceae</taxon>
        <taxon>Enterococcus</taxon>
    </lineage>
</organism>
<evidence type="ECO:0000256" key="3">
    <source>
        <dbReference type="SAM" id="Phobius"/>
    </source>
</evidence>
<feature type="domain" description="HTH tetR-type" evidence="4">
    <location>
        <begin position="8"/>
        <end position="69"/>
    </location>
</feature>
<comment type="caution">
    <text evidence="5">The sequence shown here is derived from an EMBL/GenBank/DDBJ whole genome shotgun (WGS) entry which is preliminary data.</text>
</comment>
<evidence type="ECO:0000256" key="2">
    <source>
        <dbReference type="PROSITE-ProRule" id="PRU00335"/>
    </source>
</evidence>
<dbReference type="AlphaFoldDB" id="A0A1E5HCX3"/>
<dbReference type="InterPro" id="IPR001647">
    <property type="entry name" value="HTH_TetR"/>
</dbReference>
<dbReference type="GO" id="GO:0003677">
    <property type="term" value="F:DNA binding"/>
    <property type="evidence" value="ECO:0007669"/>
    <property type="project" value="UniProtKB-UniRule"/>
</dbReference>
<dbReference type="OrthoDB" id="9814200at2"/>
<keyword evidence="3" id="KW-0812">Transmembrane</keyword>
<dbReference type="EMBL" id="MIKC01000012">
    <property type="protein sequence ID" value="OEG22787.1"/>
    <property type="molecule type" value="Genomic_DNA"/>
</dbReference>
<keyword evidence="3" id="KW-1133">Transmembrane helix</keyword>
<dbReference type="Proteomes" id="UP000094469">
    <property type="component" value="Unassembled WGS sequence"/>
</dbReference>
<evidence type="ECO:0000259" key="4">
    <source>
        <dbReference type="PROSITE" id="PS50977"/>
    </source>
</evidence>
<dbReference type="Gene3D" id="1.10.357.10">
    <property type="entry name" value="Tetracycline Repressor, domain 2"/>
    <property type="match status" value="1"/>
</dbReference>
<protein>
    <submittedName>
        <fullName evidence="5">TetR family transcriptional regulator</fullName>
    </submittedName>
</protein>
<gene>
    <name evidence="5" type="ORF">BCR24_02840</name>
</gene>
<sequence length="218" mass="24997">MTKRYDTEATVQDILDAATRLFIEKGYEKTTIQDIVNALDGLSRGAIYHHFGSKEEIIDGVVKRLIPSSKYLDEINQRKDLNGLEKMQQLLLETLFNKDVGASFEMTYSLFNNPKFFMLYIMNSNDRLSPQIEQFINEGNKDGSLNVKYSKQVAEIIVLLLGTWFIVALFPNTIDTFWDKLYATRYILDGINVHLLSDEIIEQIISGIKEKEVGNGRN</sequence>
<dbReference type="InterPro" id="IPR050624">
    <property type="entry name" value="HTH-type_Tx_Regulator"/>
</dbReference>
<accession>A0A1E5HCX3</accession>
<dbReference type="STRING" id="1131292.BCR24_02840"/>
<reference evidence="6" key="1">
    <citation type="submission" date="2016-09" db="EMBL/GenBank/DDBJ databases">
        <authorList>
            <person name="Gulvik C.A."/>
        </authorList>
    </citation>
    <scope>NUCLEOTIDE SEQUENCE [LARGE SCALE GENOMIC DNA]</scope>
    <source>
        <strain evidence="6">LMG 26676</strain>
    </source>
</reference>
<dbReference type="SUPFAM" id="SSF46689">
    <property type="entry name" value="Homeodomain-like"/>
    <property type="match status" value="1"/>
</dbReference>
<evidence type="ECO:0000313" key="5">
    <source>
        <dbReference type="EMBL" id="OEG22787.1"/>
    </source>
</evidence>
<keyword evidence="6" id="KW-1185">Reference proteome</keyword>
<dbReference type="Pfam" id="PF00440">
    <property type="entry name" value="TetR_N"/>
    <property type="match status" value="1"/>
</dbReference>
<evidence type="ECO:0000313" key="6">
    <source>
        <dbReference type="Proteomes" id="UP000094469"/>
    </source>
</evidence>